<keyword evidence="1 2" id="KW-0315">Glutamine amidotransferase</keyword>
<protein>
    <submittedName>
        <fullName evidence="2">Class II glutamine amidotransferase domain protein</fullName>
    </submittedName>
</protein>
<comment type="caution">
    <text evidence="2">The sequence shown here is derived from an EMBL/GenBank/DDBJ whole genome shotgun (WGS) entry which is preliminary data.</text>
</comment>
<evidence type="ECO:0000256" key="1">
    <source>
        <dbReference type="ARBA" id="ARBA00022962"/>
    </source>
</evidence>
<accession>T0ZQN6</accession>
<name>T0ZQN6_9ZZZZ</name>
<dbReference type="InterPro" id="IPR026869">
    <property type="entry name" value="EgtC-like"/>
</dbReference>
<dbReference type="EMBL" id="AUZZ01006287">
    <property type="protein sequence ID" value="EQD46817.1"/>
    <property type="molecule type" value="Genomic_DNA"/>
</dbReference>
<gene>
    <name evidence="2" type="ORF">B2A_08719</name>
</gene>
<evidence type="ECO:0000313" key="2">
    <source>
        <dbReference type="EMBL" id="EQD46817.1"/>
    </source>
</evidence>
<feature type="non-terminal residue" evidence="2">
    <location>
        <position position="1"/>
    </location>
</feature>
<reference evidence="2" key="2">
    <citation type="journal article" date="2014" name="ISME J.">
        <title>Microbial stratification in low pH oxic and suboxic macroscopic growths along an acid mine drainage.</title>
        <authorList>
            <person name="Mendez-Garcia C."/>
            <person name="Mesa V."/>
            <person name="Sprenger R.R."/>
            <person name="Richter M."/>
            <person name="Diez M.S."/>
            <person name="Solano J."/>
            <person name="Bargiela R."/>
            <person name="Golyshina O.V."/>
            <person name="Manteca A."/>
            <person name="Ramos J.L."/>
            <person name="Gallego J.R."/>
            <person name="Llorente I."/>
            <person name="Martins Dos Santos V.A."/>
            <person name="Jensen O.N."/>
            <person name="Pelaez A.I."/>
            <person name="Sanchez J."/>
            <person name="Ferrer M."/>
        </authorList>
    </citation>
    <scope>NUCLEOTIDE SEQUENCE</scope>
</reference>
<dbReference type="AlphaFoldDB" id="T0ZQN6"/>
<organism evidence="2">
    <name type="scientific">mine drainage metagenome</name>
    <dbReference type="NCBI Taxonomy" id="410659"/>
    <lineage>
        <taxon>unclassified sequences</taxon>
        <taxon>metagenomes</taxon>
        <taxon>ecological metagenomes</taxon>
    </lineage>
</organism>
<dbReference type="InterPro" id="IPR029055">
    <property type="entry name" value="Ntn_hydrolases_N"/>
</dbReference>
<dbReference type="Gene3D" id="3.60.20.10">
    <property type="entry name" value="Glutamine Phosphoribosylpyrophosphate, subunit 1, domain 1"/>
    <property type="match status" value="1"/>
</dbReference>
<dbReference type="GO" id="GO:0016740">
    <property type="term" value="F:transferase activity"/>
    <property type="evidence" value="ECO:0007669"/>
    <property type="project" value="UniProtKB-KW"/>
</dbReference>
<sequence>AACLLFDRMAVLWRQAHPPPLTHRLEIVARFAEQMRELGPANFLYCDGLRLFAHAHRRIQADGRIGPPGLWRLSRSCRSDPDALIEAGITIETGGPNQQIELIASVPLTGEDWHPLAQGEVIAV</sequence>
<dbReference type="Pfam" id="PF13230">
    <property type="entry name" value="GATase_4"/>
    <property type="match status" value="1"/>
</dbReference>
<proteinExistence type="predicted"/>
<keyword evidence="2" id="KW-0808">Transferase</keyword>
<reference evidence="2" key="1">
    <citation type="submission" date="2013-08" db="EMBL/GenBank/DDBJ databases">
        <authorList>
            <person name="Mendez C."/>
            <person name="Richter M."/>
            <person name="Ferrer M."/>
            <person name="Sanchez J."/>
        </authorList>
    </citation>
    <scope>NUCLEOTIDE SEQUENCE</scope>
</reference>